<evidence type="ECO:0000256" key="4">
    <source>
        <dbReference type="ARBA" id="ARBA00035656"/>
    </source>
</evidence>
<gene>
    <name evidence="6" type="primary">Cd047</name>
    <name evidence="6" type="ORF">G6Z77_0013700</name>
</gene>
<sequence>MWLGQVNTPTENVHYFIKPRPSSTDPSTANLPTIATLSQYKQFGSLTMATIKLSTCISRIFTDKVFLGFFTDPPPGPFDVYQKPIQFRDVAKGRQILSGPRIQLFTKAHERIFEGEAYTELWRNEAKKRIEDEKKKIGGHMKPTSPSKKHSSPGDWYGCFAKSSYFSPMWKEKEKKKTPLPNMKIKPNPLGGPGYVNICLNPYPSYSHEPYDRTRAVGEKVVSEGRFLRTSAPLDYFPPNPYKDEEPGPTYIPPIKIARKILARFNVPFPKKPGGSHDGCFSKFPEYTGDPYVKAKDKAAVPERKFISGGPFLRSKYTNSIIEQITKISCNARNYSEYRERVYPMY</sequence>
<dbReference type="EMBL" id="JAANIB010007365">
    <property type="protein sequence ID" value="KAG5326380.1"/>
    <property type="molecule type" value="Genomic_DNA"/>
</dbReference>
<evidence type="ECO:0000313" key="7">
    <source>
        <dbReference type="Proteomes" id="UP000670152"/>
    </source>
</evidence>
<comment type="caution">
    <text evidence="6">The sequence shown here is derived from an EMBL/GenBank/DDBJ whole genome shotgun (WGS) entry which is preliminary data.</text>
</comment>
<comment type="subcellular location">
    <subcellularLocation>
        <location evidence="1">Cytoplasm</location>
        <location evidence="1">Cytoskeleton</location>
        <location evidence="1">Microtubule organizing center</location>
        <location evidence="1">Centrosome</location>
    </subcellularLocation>
</comment>
<dbReference type="GO" id="GO:0005881">
    <property type="term" value="C:cytoplasmic microtubule"/>
    <property type="evidence" value="ECO:0007669"/>
    <property type="project" value="TreeGrafter"/>
</dbReference>
<evidence type="ECO:0000256" key="1">
    <source>
        <dbReference type="ARBA" id="ARBA00004300"/>
    </source>
</evidence>
<organism evidence="6 7">
    <name type="scientific">Acromyrmex heyeri</name>
    <dbReference type="NCBI Taxonomy" id="230685"/>
    <lineage>
        <taxon>Eukaryota</taxon>
        <taxon>Metazoa</taxon>
        <taxon>Ecdysozoa</taxon>
        <taxon>Arthropoda</taxon>
        <taxon>Hexapoda</taxon>
        <taxon>Insecta</taxon>
        <taxon>Pterygota</taxon>
        <taxon>Neoptera</taxon>
        <taxon>Endopterygota</taxon>
        <taxon>Hymenoptera</taxon>
        <taxon>Apocrita</taxon>
        <taxon>Aculeata</taxon>
        <taxon>Formicoidea</taxon>
        <taxon>Formicidae</taxon>
        <taxon>Myrmicinae</taxon>
        <taxon>Acromyrmex</taxon>
    </lineage>
</organism>
<name>A0A836F4W1_9HYME</name>
<protein>
    <recommendedName>
        <fullName evidence="5">Cilia-and flagella-associated protein 96</fullName>
    </recommendedName>
</protein>
<dbReference type="PANTHER" id="PTHR31144">
    <property type="entry name" value="UPF0602 PROTEIN C4ORF47"/>
    <property type="match status" value="1"/>
</dbReference>
<dbReference type="InterPro" id="IPR029358">
    <property type="entry name" value="CFAP96"/>
</dbReference>
<accession>A0A836F4W1</accession>
<dbReference type="AlphaFoldDB" id="A0A836F4W1"/>
<comment type="similarity">
    <text evidence="4">Belongs to the CFAP96 family.</text>
</comment>
<keyword evidence="2" id="KW-0963">Cytoplasm</keyword>
<evidence type="ECO:0000313" key="6">
    <source>
        <dbReference type="EMBL" id="KAG5326380.1"/>
    </source>
</evidence>
<feature type="non-terminal residue" evidence="6">
    <location>
        <position position="346"/>
    </location>
</feature>
<reference evidence="6 7" key="1">
    <citation type="submission" date="2020-02" db="EMBL/GenBank/DDBJ databases">
        <title>Relaxed selection underlies rapid genomic changes in the transitions from sociality to social parasitism in ants.</title>
        <authorList>
            <person name="Bi X."/>
        </authorList>
    </citation>
    <scope>NUCLEOTIDE SEQUENCE [LARGE SCALE GENOMIC DNA]</scope>
    <source>
        <strain evidence="6">BGI-DK2014b</strain>
        <tissue evidence="6">Whole body</tissue>
    </source>
</reference>
<dbReference type="OrthoDB" id="283553at2759"/>
<feature type="non-terminal residue" evidence="6">
    <location>
        <position position="1"/>
    </location>
</feature>
<evidence type="ECO:0000256" key="3">
    <source>
        <dbReference type="ARBA" id="ARBA00023212"/>
    </source>
</evidence>
<evidence type="ECO:0000256" key="5">
    <source>
        <dbReference type="ARBA" id="ARBA00035693"/>
    </source>
</evidence>
<evidence type="ECO:0000256" key="2">
    <source>
        <dbReference type="ARBA" id="ARBA00022490"/>
    </source>
</evidence>
<dbReference type="PANTHER" id="PTHR31144:SF1">
    <property type="entry name" value="UPF0602 PROTEIN C4ORF47"/>
    <property type="match status" value="1"/>
</dbReference>
<dbReference type="GO" id="GO:0005813">
    <property type="term" value="C:centrosome"/>
    <property type="evidence" value="ECO:0007669"/>
    <property type="project" value="UniProtKB-SubCell"/>
</dbReference>
<dbReference type="Pfam" id="PF15239">
    <property type="entry name" value="CFAP96-like"/>
    <property type="match status" value="1"/>
</dbReference>
<keyword evidence="3" id="KW-0206">Cytoskeleton</keyword>
<proteinExistence type="inferred from homology"/>
<keyword evidence="7" id="KW-1185">Reference proteome</keyword>
<dbReference type="Proteomes" id="UP000670152">
    <property type="component" value="Unassembled WGS sequence"/>
</dbReference>